<dbReference type="AlphaFoldDB" id="A0A6P8XT59"/>
<reference evidence="16" key="1">
    <citation type="submission" date="2025-08" db="UniProtKB">
        <authorList>
            <consortium name="RefSeq"/>
        </authorList>
    </citation>
    <scope>IDENTIFICATION</scope>
    <source>
        <strain evidence="16">15112-1751.03</strain>
        <tissue evidence="16">Whole Adult</tissue>
    </source>
</reference>
<evidence type="ECO:0000259" key="14">
    <source>
        <dbReference type="Pfam" id="PF11619"/>
    </source>
</evidence>
<accession>A0A6P8XT59</accession>
<gene>
    <name evidence="16" type="primary">LOC117576088</name>
</gene>
<dbReference type="Gene3D" id="6.10.280.60">
    <property type="entry name" value="Transcription factor p53, C-terminal domain"/>
    <property type="match status" value="1"/>
</dbReference>
<sequence length="395" mass="45429">MYVVEPMSWKKERLSIDEEEQDIFEAANSNLENANTEQNTEELPNEPLAYLQGLNSGNLMQFSQQSVLRDMMLQDIKTQINALPKLENHNKGDYCLSLILEEPPRSHWMFSVPLNKLYIRMNKTFNIDVKFKIKMPFQPLNLRAFICFVKDVSEPVLRCQNHLSTDPIKDDMSKRSSLLRCANPNSTYFGTDQGKSIIERYSVLVPLNMSHSSHQGGGYVRQTLAFNFVCQNSCFGRKETCLVFCLENVNADILGQQVLYVKICSCPKRDRNEDERKLGSNKRKEASCASDDEEVDEERGKKTRRRTLQRDVKEENESNDSCDTQAFPSDWNVSRTEDGNYRLVMKCSKKDMLVESIEGMIEKTAAAMLRSPQNVKLRQHANHLLNLKKCALKLS</sequence>
<evidence type="ECO:0000256" key="5">
    <source>
        <dbReference type="ARBA" id="ARBA00022833"/>
    </source>
</evidence>
<dbReference type="InterPro" id="IPR002117">
    <property type="entry name" value="p53_tumour_suppressor"/>
</dbReference>
<dbReference type="Pfam" id="PF11619">
    <property type="entry name" value="P53_C"/>
    <property type="match status" value="1"/>
</dbReference>
<evidence type="ECO:0000256" key="12">
    <source>
        <dbReference type="SAM" id="MobiDB-lite"/>
    </source>
</evidence>
<evidence type="ECO:0000256" key="6">
    <source>
        <dbReference type="ARBA" id="ARBA00023015"/>
    </source>
</evidence>
<keyword evidence="8" id="KW-0010">Activator</keyword>
<feature type="domain" description="p53 DNA-binding" evidence="13">
    <location>
        <begin position="87"/>
        <end position="277"/>
    </location>
</feature>
<keyword evidence="10" id="KW-0539">Nucleus</keyword>
<name>A0A6P8XT59_DROAB</name>
<evidence type="ECO:0000256" key="7">
    <source>
        <dbReference type="ARBA" id="ARBA00023125"/>
    </source>
</evidence>
<evidence type="ECO:0000256" key="4">
    <source>
        <dbReference type="ARBA" id="ARBA00022723"/>
    </source>
</evidence>
<proteinExistence type="inferred from homology"/>
<feature type="domain" description="Transcription factor p53 C-terminal Drosophila" evidence="14">
    <location>
        <begin position="330"/>
        <end position="395"/>
    </location>
</feature>
<evidence type="ECO:0000256" key="2">
    <source>
        <dbReference type="ARBA" id="ARBA00006167"/>
    </source>
</evidence>
<keyword evidence="5 11" id="KW-0862">Zinc</keyword>
<feature type="binding site" evidence="11">
    <location>
        <position position="234"/>
    </location>
    <ligand>
        <name>Zn(2+)</name>
        <dbReference type="ChEBI" id="CHEBI:29105"/>
    </ligand>
</feature>
<keyword evidence="6" id="KW-0805">Transcription regulation</keyword>
<dbReference type="RefSeq" id="XP_034116528.1">
    <property type="nucleotide sequence ID" value="XM_034260637.2"/>
</dbReference>
<evidence type="ECO:0000256" key="9">
    <source>
        <dbReference type="ARBA" id="ARBA00023163"/>
    </source>
</evidence>
<keyword evidence="15" id="KW-1185">Reference proteome</keyword>
<dbReference type="PRINTS" id="PR00386">
    <property type="entry name" value="P53SUPPRESSR"/>
</dbReference>
<keyword evidence="9" id="KW-0804">Transcription</keyword>
<evidence type="ECO:0000313" key="16">
    <source>
        <dbReference type="RefSeq" id="XP_034116528.1"/>
    </source>
</evidence>
<dbReference type="InterPro" id="IPR038163">
    <property type="entry name" value="Dro_p53_C_sf"/>
</dbReference>
<comment type="cofactor">
    <cofactor evidence="11">
        <name>Zn(2+)</name>
        <dbReference type="ChEBI" id="CHEBI:29105"/>
    </cofactor>
    <text evidence="11">Binds 1 zinc ion per subunit.</text>
</comment>
<dbReference type="InterPro" id="IPR012346">
    <property type="entry name" value="p53/RUNT-type_TF_DNA-bd_sf"/>
</dbReference>
<dbReference type="GO" id="GO:0046872">
    <property type="term" value="F:metal ion binding"/>
    <property type="evidence" value="ECO:0007669"/>
    <property type="project" value="UniProtKB-KW"/>
</dbReference>
<feature type="binding site" evidence="11">
    <location>
        <position position="162"/>
    </location>
    <ligand>
        <name>Zn(2+)</name>
        <dbReference type="ChEBI" id="CHEBI:29105"/>
    </ligand>
</feature>
<feature type="region of interest" description="Disordered" evidence="12">
    <location>
        <begin position="271"/>
        <end position="325"/>
    </location>
</feature>
<dbReference type="CDD" id="cd08367">
    <property type="entry name" value="P53"/>
    <property type="match status" value="1"/>
</dbReference>
<protein>
    <submittedName>
        <fullName evidence="16">Cellular tumor antigen p53</fullName>
    </submittedName>
</protein>
<keyword evidence="4 11" id="KW-0479">Metal-binding</keyword>
<dbReference type="SUPFAM" id="SSF49417">
    <property type="entry name" value="p53-like transcription factors"/>
    <property type="match status" value="1"/>
</dbReference>
<dbReference type="GO" id="GO:0000981">
    <property type="term" value="F:DNA-binding transcription factor activity, RNA polymerase II-specific"/>
    <property type="evidence" value="ECO:0007669"/>
    <property type="project" value="TreeGrafter"/>
</dbReference>
<evidence type="ECO:0000313" key="15">
    <source>
        <dbReference type="Proteomes" id="UP000515160"/>
    </source>
</evidence>
<feature type="binding site" evidence="11">
    <location>
        <position position="230"/>
    </location>
    <ligand>
        <name>Zn(2+)</name>
        <dbReference type="ChEBI" id="CHEBI:29105"/>
    </ligand>
</feature>
<dbReference type="PANTHER" id="PTHR11447">
    <property type="entry name" value="CELLULAR TUMOR ANTIGEN P53"/>
    <property type="match status" value="1"/>
</dbReference>
<evidence type="ECO:0000256" key="3">
    <source>
        <dbReference type="ARBA" id="ARBA00022703"/>
    </source>
</evidence>
<feature type="compositionally biased region" description="Basic and acidic residues" evidence="12">
    <location>
        <begin position="271"/>
        <end position="286"/>
    </location>
</feature>
<dbReference type="Pfam" id="PF00870">
    <property type="entry name" value="P53"/>
    <property type="match status" value="1"/>
</dbReference>
<keyword evidence="3" id="KW-0053">Apoptosis</keyword>
<dbReference type="GeneID" id="117576088"/>
<dbReference type="GO" id="GO:0000978">
    <property type="term" value="F:RNA polymerase II cis-regulatory region sequence-specific DNA binding"/>
    <property type="evidence" value="ECO:0007669"/>
    <property type="project" value="TreeGrafter"/>
</dbReference>
<evidence type="ECO:0000256" key="8">
    <source>
        <dbReference type="ARBA" id="ARBA00023159"/>
    </source>
</evidence>
<dbReference type="OrthoDB" id="5915660at2759"/>
<evidence type="ECO:0000256" key="1">
    <source>
        <dbReference type="ARBA" id="ARBA00004123"/>
    </source>
</evidence>
<evidence type="ECO:0000256" key="11">
    <source>
        <dbReference type="PIRSR" id="PIRSR602117-1"/>
    </source>
</evidence>
<dbReference type="InterPro" id="IPR011615">
    <property type="entry name" value="p53_DNA-bd"/>
</dbReference>
<evidence type="ECO:0000256" key="10">
    <source>
        <dbReference type="ARBA" id="ARBA00023242"/>
    </source>
</evidence>
<keyword evidence="7" id="KW-0238">DNA-binding</keyword>
<dbReference type="Gene3D" id="2.60.40.720">
    <property type="match status" value="1"/>
</dbReference>
<comment type="similarity">
    <text evidence="2">Belongs to the p53 family.</text>
</comment>
<dbReference type="GO" id="GO:0005634">
    <property type="term" value="C:nucleus"/>
    <property type="evidence" value="ECO:0007669"/>
    <property type="project" value="UniProtKB-SubCell"/>
</dbReference>
<feature type="binding site" evidence="11">
    <location>
        <position position="159"/>
    </location>
    <ligand>
        <name>Zn(2+)</name>
        <dbReference type="ChEBI" id="CHEBI:29105"/>
    </ligand>
</feature>
<evidence type="ECO:0000259" key="13">
    <source>
        <dbReference type="Pfam" id="PF00870"/>
    </source>
</evidence>
<dbReference type="GO" id="GO:0006915">
    <property type="term" value="P:apoptotic process"/>
    <property type="evidence" value="ECO:0007669"/>
    <property type="project" value="UniProtKB-KW"/>
</dbReference>
<dbReference type="InterPro" id="IPR024631">
    <property type="entry name" value="p53_C_Drosophila"/>
</dbReference>
<dbReference type="PANTHER" id="PTHR11447:SF16">
    <property type="entry name" value="P53 PROTEIN LONG FORM VARIANT 1"/>
    <property type="match status" value="1"/>
</dbReference>
<dbReference type="InterPro" id="IPR008967">
    <property type="entry name" value="p53-like_TF_DNA-bd_sf"/>
</dbReference>
<dbReference type="Proteomes" id="UP000515160">
    <property type="component" value="Chromosome 2R"/>
</dbReference>
<comment type="subcellular location">
    <subcellularLocation>
        <location evidence="1">Nucleus</location>
    </subcellularLocation>
</comment>
<organism evidence="15 16">
    <name type="scientific">Drosophila albomicans</name>
    <name type="common">Fruit fly</name>
    <dbReference type="NCBI Taxonomy" id="7291"/>
    <lineage>
        <taxon>Eukaryota</taxon>
        <taxon>Metazoa</taxon>
        <taxon>Ecdysozoa</taxon>
        <taxon>Arthropoda</taxon>
        <taxon>Hexapoda</taxon>
        <taxon>Insecta</taxon>
        <taxon>Pterygota</taxon>
        <taxon>Neoptera</taxon>
        <taxon>Endopterygota</taxon>
        <taxon>Diptera</taxon>
        <taxon>Brachycera</taxon>
        <taxon>Muscomorpha</taxon>
        <taxon>Ephydroidea</taxon>
        <taxon>Drosophilidae</taxon>
        <taxon>Drosophila</taxon>
    </lineage>
</organism>